<dbReference type="AlphaFoldDB" id="A0A399RF52"/>
<dbReference type="InterPro" id="IPR000305">
    <property type="entry name" value="GIY-YIG_endonuc"/>
</dbReference>
<keyword evidence="4" id="KW-1185">Reference proteome</keyword>
<evidence type="ECO:0000313" key="4">
    <source>
        <dbReference type="Proteomes" id="UP000265845"/>
    </source>
</evidence>
<dbReference type="PANTHER" id="PTHR34477">
    <property type="entry name" value="UPF0213 PROTEIN YHBQ"/>
    <property type="match status" value="1"/>
</dbReference>
<sequence length="111" mass="12700">MTGGCFVYILRCADNKYYVGTYRGVDLATRLGEHNSGHHPEAWTYKRRPVKLVWSTHFDRITDAISYEAQIKKWSRAKKEALIDGDLERLKALSKSKSAPADPSKARFPKQ</sequence>
<evidence type="ECO:0000256" key="1">
    <source>
        <dbReference type="ARBA" id="ARBA00007435"/>
    </source>
</evidence>
<dbReference type="CDD" id="cd10456">
    <property type="entry name" value="GIY-YIG_UPF0213"/>
    <property type="match status" value="1"/>
</dbReference>
<organism evidence="3 4">
    <name type="scientific">Henriciella algicola</name>
    <dbReference type="NCBI Taxonomy" id="1608422"/>
    <lineage>
        <taxon>Bacteria</taxon>
        <taxon>Pseudomonadati</taxon>
        <taxon>Pseudomonadota</taxon>
        <taxon>Alphaproteobacteria</taxon>
        <taxon>Hyphomonadales</taxon>
        <taxon>Hyphomonadaceae</taxon>
        <taxon>Henriciella</taxon>
    </lineage>
</organism>
<comment type="caution">
    <text evidence="3">The sequence shown here is derived from an EMBL/GenBank/DDBJ whole genome shotgun (WGS) entry which is preliminary data.</text>
</comment>
<dbReference type="Gene3D" id="3.40.1440.10">
    <property type="entry name" value="GIY-YIG endonuclease"/>
    <property type="match status" value="1"/>
</dbReference>
<reference evidence="3 4" key="1">
    <citation type="submission" date="2018-08" db="EMBL/GenBank/DDBJ databases">
        <title>Henriciella mobilis sp. nov., isolated from seawater.</title>
        <authorList>
            <person name="Cheng H."/>
            <person name="Wu Y.-H."/>
            <person name="Xu X.-W."/>
            <person name="Guo L.-L."/>
        </authorList>
    </citation>
    <scope>NUCLEOTIDE SEQUENCE [LARGE SCALE GENOMIC DNA]</scope>
    <source>
        <strain evidence="3 4">CCUG67844</strain>
    </source>
</reference>
<dbReference type="Proteomes" id="UP000265845">
    <property type="component" value="Unassembled WGS sequence"/>
</dbReference>
<dbReference type="SUPFAM" id="SSF82771">
    <property type="entry name" value="GIY-YIG endonuclease"/>
    <property type="match status" value="1"/>
</dbReference>
<dbReference type="PANTHER" id="PTHR34477:SF1">
    <property type="entry name" value="UPF0213 PROTEIN YHBQ"/>
    <property type="match status" value="1"/>
</dbReference>
<proteinExistence type="inferred from homology"/>
<evidence type="ECO:0000313" key="3">
    <source>
        <dbReference type="EMBL" id="RIJ29094.1"/>
    </source>
</evidence>
<name>A0A399RF52_9PROT</name>
<dbReference type="InterPro" id="IPR050190">
    <property type="entry name" value="UPF0213_domain"/>
</dbReference>
<dbReference type="InterPro" id="IPR035901">
    <property type="entry name" value="GIY-YIG_endonuc_sf"/>
</dbReference>
<protein>
    <submittedName>
        <fullName evidence="3">GIY-YIG nuclease family protein</fullName>
    </submittedName>
</protein>
<dbReference type="EMBL" id="QWGA01000007">
    <property type="protein sequence ID" value="RIJ29094.1"/>
    <property type="molecule type" value="Genomic_DNA"/>
</dbReference>
<gene>
    <name evidence="3" type="ORF">D1222_12100</name>
</gene>
<accession>A0A399RF52</accession>
<dbReference type="RefSeq" id="WP_119454509.1">
    <property type="nucleotide sequence ID" value="NZ_QWGA01000007.1"/>
</dbReference>
<dbReference type="OrthoDB" id="287318at2"/>
<feature type="domain" description="GIY-YIG" evidence="2">
    <location>
        <begin position="3"/>
        <end position="81"/>
    </location>
</feature>
<dbReference type="PROSITE" id="PS50164">
    <property type="entry name" value="GIY_YIG"/>
    <property type="match status" value="1"/>
</dbReference>
<dbReference type="Pfam" id="PF01541">
    <property type="entry name" value="GIY-YIG"/>
    <property type="match status" value="1"/>
</dbReference>
<evidence type="ECO:0000259" key="2">
    <source>
        <dbReference type="PROSITE" id="PS50164"/>
    </source>
</evidence>
<comment type="similarity">
    <text evidence="1">Belongs to the UPF0213 family.</text>
</comment>